<dbReference type="GO" id="GO:0009897">
    <property type="term" value="C:external side of plasma membrane"/>
    <property type="evidence" value="ECO:0007669"/>
    <property type="project" value="TreeGrafter"/>
</dbReference>
<dbReference type="Gene3D" id="2.60.40.10">
    <property type="entry name" value="Immunoglobulins"/>
    <property type="match status" value="1"/>
</dbReference>
<dbReference type="GO" id="GO:0050853">
    <property type="term" value="P:B cell receptor signaling pathway"/>
    <property type="evidence" value="ECO:0007669"/>
    <property type="project" value="TreeGrafter"/>
</dbReference>
<dbReference type="OMA" id="PVHFICY"/>
<protein>
    <recommendedName>
        <fullName evidence="4">Ig-like domain-containing protein</fullName>
    </recommendedName>
</protein>
<dbReference type="SMART" id="SM00409">
    <property type="entry name" value="IG"/>
    <property type="match status" value="1"/>
</dbReference>
<evidence type="ECO:0000313" key="5">
    <source>
        <dbReference type="Ensembl" id="ENSSFAP00005023145.1"/>
    </source>
</evidence>
<dbReference type="GO" id="GO:0019815">
    <property type="term" value="C:B cell receptor complex"/>
    <property type="evidence" value="ECO:0007669"/>
    <property type="project" value="TreeGrafter"/>
</dbReference>
<organism evidence="5 6">
    <name type="scientific">Salarias fasciatus</name>
    <name type="common">Jewelled blenny</name>
    <name type="synonym">Blennius fasciatus</name>
    <dbReference type="NCBI Taxonomy" id="181472"/>
    <lineage>
        <taxon>Eukaryota</taxon>
        <taxon>Metazoa</taxon>
        <taxon>Chordata</taxon>
        <taxon>Craniata</taxon>
        <taxon>Vertebrata</taxon>
        <taxon>Euteleostomi</taxon>
        <taxon>Actinopterygii</taxon>
        <taxon>Neopterygii</taxon>
        <taxon>Teleostei</taxon>
        <taxon>Neoteleostei</taxon>
        <taxon>Acanthomorphata</taxon>
        <taxon>Ovalentaria</taxon>
        <taxon>Blenniimorphae</taxon>
        <taxon>Blenniiformes</taxon>
        <taxon>Blennioidei</taxon>
        <taxon>Blenniidae</taxon>
        <taxon>Salariinae</taxon>
        <taxon>Salarias</taxon>
    </lineage>
</organism>
<dbReference type="PANTHER" id="PTHR14334">
    <property type="entry name" value="B-CELL ANTIGEN RECEPTOR COMPLEX-ASSOCIATED PROTEIN"/>
    <property type="match status" value="1"/>
</dbReference>
<dbReference type="Proteomes" id="UP000472267">
    <property type="component" value="Chromosome 8"/>
</dbReference>
<dbReference type="Ensembl" id="ENSSFAT00005024101.1">
    <property type="protein sequence ID" value="ENSSFAP00005023145.1"/>
    <property type="gene ID" value="ENSSFAG00005011976.1"/>
</dbReference>
<keyword evidence="6" id="KW-1185">Reference proteome</keyword>
<dbReference type="FunCoup" id="A0A672H0C2">
    <property type="interactions" value="754"/>
</dbReference>
<dbReference type="PANTHER" id="PTHR14334:SF2">
    <property type="entry name" value="B-CELL ANTIGEN RECEPTOR COMPLEX-ASSOCIATED PROTEIN BETA CHAIN"/>
    <property type="match status" value="1"/>
</dbReference>
<reference evidence="5" key="1">
    <citation type="submission" date="2019-06" db="EMBL/GenBank/DDBJ databases">
        <authorList>
            <consortium name="Wellcome Sanger Institute Data Sharing"/>
        </authorList>
    </citation>
    <scope>NUCLEOTIDE SEQUENCE [LARGE SCALE GENOMIC DNA]</scope>
</reference>
<keyword evidence="1" id="KW-0393">Immunoglobulin domain</keyword>
<evidence type="ECO:0000256" key="1">
    <source>
        <dbReference type="ARBA" id="ARBA00023319"/>
    </source>
</evidence>
<dbReference type="Pfam" id="PF07686">
    <property type="entry name" value="V-set"/>
    <property type="match status" value="1"/>
</dbReference>
<feature type="signal peptide" evidence="3">
    <location>
        <begin position="1"/>
        <end position="19"/>
    </location>
</feature>
<dbReference type="InParanoid" id="A0A672H0C2"/>
<dbReference type="InterPro" id="IPR003599">
    <property type="entry name" value="Ig_sub"/>
</dbReference>
<feature type="domain" description="Ig-like" evidence="4">
    <location>
        <begin position="33"/>
        <end position="109"/>
    </location>
</feature>
<sequence length="203" mass="22946">MRWMLTRCCVLISLSVAISNSFQVKQYPRFYGVRTGRKVLFNCVWKSKRPGVAEWFKASKHDDPWEERQQIQKSDQRILFKDKDNIQNAFLIITDLQPDDSAVYFCKINGTAGPGTYLQAAKPMELANAQSRTNMKDGLIVLQGLMLAAFIAAVLMRKQKLVRIDCKQKTPQTSGLEIESCGGGLYEELSVYAQAEGAEAPWE</sequence>
<proteinExistence type="predicted"/>
<name>A0A672H0C2_SALFA</name>
<keyword evidence="2" id="KW-0812">Transmembrane</keyword>
<dbReference type="InterPro" id="IPR036179">
    <property type="entry name" value="Ig-like_dom_sf"/>
</dbReference>
<evidence type="ECO:0000259" key="4">
    <source>
        <dbReference type="PROSITE" id="PS50835"/>
    </source>
</evidence>
<dbReference type="InterPro" id="IPR013783">
    <property type="entry name" value="Ig-like_fold"/>
</dbReference>
<dbReference type="PROSITE" id="PS50835">
    <property type="entry name" value="IG_LIKE"/>
    <property type="match status" value="1"/>
</dbReference>
<dbReference type="InterPro" id="IPR007110">
    <property type="entry name" value="Ig-like_dom"/>
</dbReference>
<feature type="transmembrane region" description="Helical" evidence="2">
    <location>
        <begin position="138"/>
        <end position="156"/>
    </location>
</feature>
<feature type="chain" id="PRO_5025475874" description="Ig-like domain-containing protein" evidence="3">
    <location>
        <begin position="20"/>
        <end position="203"/>
    </location>
</feature>
<dbReference type="InterPro" id="IPR013106">
    <property type="entry name" value="Ig_V-set"/>
</dbReference>
<dbReference type="GO" id="GO:0030183">
    <property type="term" value="P:B cell differentiation"/>
    <property type="evidence" value="ECO:0007669"/>
    <property type="project" value="TreeGrafter"/>
</dbReference>
<keyword evidence="2" id="KW-1133">Transmembrane helix</keyword>
<dbReference type="AlphaFoldDB" id="A0A672H0C2"/>
<gene>
    <name evidence="5" type="primary">cd79b</name>
</gene>
<reference evidence="5" key="2">
    <citation type="submission" date="2025-08" db="UniProtKB">
        <authorList>
            <consortium name="Ensembl"/>
        </authorList>
    </citation>
    <scope>IDENTIFICATION</scope>
</reference>
<accession>A0A672H0C2</accession>
<dbReference type="SUPFAM" id="SSF48726">
    <property type="entry name" value="Immunoglobulin"/>
    <property type="match status" value="1"/>
</dbReference>
<evidence type="ECO:0000256" key="3">
    <source>
        <dbReference type="SAM" id="SignalP"/>
    </source>
</evidence>
<keyword evidence="3" id="KW-0732">Signal</keyword>
<evidence type="ECO:0000313" key="6">
    <source>
        <dbReference type="Proteomes" id="UP000472267"/>
    </source>
</evidence>
<evidence type="ECO:0000256" key="2">
    <source>
        <dbReference type="SAM" id="Phobius"/>
    </source>
</evidence>
<keyword evidence="2" id="KW-0472">Membrane</keyword>
<reference evidence="5" key="3">
    <citation type="submission" date="2025-09" db="UniProtKB">
        <authorList>
            <consortium name="Ensembl"/>
        </authorList>
    </citation>
    <scope>IDENTIFICATION</scope>
</reference>